<dbReference type="PANTHER" id="PTHR10742">
    <property type="entry name" value="FLAVIN MONOAMINE OXIDASE"/>
    <property type="match status" value="1"/>
</dbReference>
<reference evidence="2 3" key="1">
    <citation type="submission" date="2019-06" db="EMBL/GenBank/DDBJ databases">
        <title>Description of Kitasatospora acidophila sp. nov. isolated from pine grove soil, and reclassification of Streptomyces novaecaesareae to Kitasatospora novaeceasareae comb. nov.</title>
        <authorList>
            <person name="Kim M.J."/>
        </authorList>
    </citation>
    <scope>NUCLEOTIDE SEQUENCE [LARGE SCALE GENOMIC DNA]</scope>
    <source>
        <strain evidence="2 3">MMS16-CNU292</strain>
    </source>
</reference>
<dbReference type="Pfam" id="PF01593">
    <property type="entry name" value="Amino_oxidase"/>
    <property type="match status" value="1"/>
</dbReference>
<keyword evidence="3" id="KW-1185">Reference proteome</keyword>
<accession>A0A540VYI2</accession>
<comment type="caution">
    <text evidence="2">The sequence shown here is derived from an EMBL/GenBank/DDBJ whole genome shotgun (WGS) entry which is preliminary data.</text>
</comment>
<evidence type="ECO:0000313" key="3">
    <source>
        <dbReference type="Proteomes" id="UP000319103"/>
    </source>
</evidence>
<evidence type="ECO:0000259" key="1">
    <source>
        <dbReference type="Pfam" id="PF01593"/>
    </source>
</evidence>
<feature type="domain" description="Amine oxidase" evidence="1">
    <location>
        <begin position="13"/>
        <end position="469"/>
    </location>
</feature>
<dbReference type="EMBL" id="VIGB01000003">
    <property type="protein sequence ID" value="TQF01777.1"/>
    <property type="molecule type" value="Genomic_DNA"/>
</dbReference>
<dbReference type="InterPro" id="IPR002937">
    <property type="entry name" value="Amino_oxidase"/>
</dbReference>
<sequence>MAAKRVTIIGAGVAGLVAAYELERLGHQVDVLEGHPEIGGRIRTHRFLPGRPGPLVELGAMRIPAAHERTMGYLRTLGLADQLQEFTTLFQDEAAYVHTSQGHQRIREASATLVEELSSRLPAAELSCYSPEMLLFGAWMAVRVNALAPGDFRDAVSHGLDAELMGLVAGIDLSRYTGTSGSAELIDLRALFADHPQIRAGCRGRLYRFVDDIVNETGSTLLRLRGGLDQLVHRLRKRIRGPVHCGNEVTGLEVGSRQVRLRIRHGFGTRTRACDFVLCTIPFSVLRGLELHGLDDEKMAAIGSQRYWNATKVALHCREPFWECDGIRGGGSFTGGLIRQTYYPPVEGDPRLGAALLASYTIGRDADQLGSLSRPTRIAAVLEELGAVHPELRRPGMVLAVADQVWGSEPSTQGAAAVRWGKDAVACDEERDRMARPQGRLFFAGEHCSSYPAWIEGAVESAQQAVRQIHRYPASALEADEPCEVGA</sequence>
<dbReference type="PRINTS" id="PR00419">
    <property type="entry name" value="ADXRDTASE"/>
</dbReference>
<dbReference type="Gene3D" id="3.50.50.60">
    <property type="entry name" value="FAD/NAD(P)-binding domain"/>
    <property type="match status" value="1"/>
</dbReference>
<dbReference type="InterPro" id="IPR036188">
    <property type="entry name" value="FAD/NAD-bd_sf"/>
</dbReference>
<dbReference type="PANTHER" id="PTHR10742:SF342">
    <property type="entry name" value="AMINE OXIDASE"/>
    <property type="match status" value="1"/>
</dbReference>
<dbReference type="RefSeq" id="WP_141632500.1">
    <property type="nucleotide sequence ID" value="NZ_VIGB01000003.1"/>
</dbReference>
<dbReference type="InterPro" id="IPR050281">
    <property type="entry name" value="Flavin_monoamine_oxidase"/>
</dbReference>
<dbReference type="AlphaFoldDB" id="A0A540VYI2"/>
<gene>
    <name evidence="2" type="ORF">E6W39_05305</name>
</gene>
<dbReference type="SUPFAM" id="SSF51905">
    <property type="entry name" value="FAD/NAD(P)-binding domain"/>
    <property type="match status" value="1"/>
</dbReference>
<name>A0A540VYI2_9ACTN</name>
<dbReference type="Proteomes" id="UP000319103">
    <property type="component" value="Unassembled WGS sequence"/>
</dbReference>
<dbReference type="OrthoDB" id="8845488at2"/>
<dbReference type="Gene3D" id="1.20.1440.240">
    <property type="match status" value="1"/>
</dbReference>
<evidence type="ECO:0000313" key="2">
    <source>
        <dbReference type="EMBL" id="TQF01777.1"/>
    </source>
</evidence>
<dbReference type="GO" id="GO:0009063">
    <property type="term" value="P:amino acid catabolic process"/>
    <property type="evidence" value="ECO:0007669"/>
    <property type="project" value="TreeGrafter"/>
</dbReference>
<dbReference type="Gene3D" id="3.90.660.10">
    <property type="match status" value="1"/>
</dbReference>
<proteinExistence type="predicted"/>
<protein>
    <submittedName>
        <fullName evidence="2">FAD-dependent oxidoreductase</fullName>
    </submittedName>
</protein>
<organism evidence="2 3">
    <name type="scientific">Kitasatospora acidiphila</name>
    <dbReference type="NCBI Taxonomy" id="2567942"/>
    <lineage>
        <taxon>Bacteria</taxon>
        <taxon>Bacillati</taxon>
        <taxon>Actinomycetota</taxon>
        <taxon>Actinomycetes</taxon>
        <taxon>Kitasatosporales</taxon>
        <taxon>Streptomycetaceae</taxon>
        <taxon>Kitasatospora</taxon>
    </lineage>
</organism>
<dbReference type="GO" id="GO:0001716">
    <property type="term" value="F:L-amino-acid oxidase activity"/>
    <property type="evidence" value="ECO:0007669"/>
    <property type="project" value="TreeGrafter"/>
</dbReference>
<dbReference type="SUPFAM" id="SSF54373">
    <property type="entry name" value="FAD-linked reductases, C-terminal domain"/>
    <property type="match status" value="1"/>
</dbReference>